<gene>
    <name evidence="1" type="ORF">LSALG_LOCUS34</name>
</gene>
<organism evidence="1 2">
    <name type="scientific">Lactuca saligna</name>
    <name type="common">Willowleaf lettuce</name>
    <dbReference type="NCBI Taxonomy" id="75948"/>
    <lineage>
        <taxon>Eukaryota</taxon>
        <taxon>Viridiplantae</taxon>
        <taxon>Streptophyta</taxon>
        <taxon>Embryophyta</taxon>
        <taxon>Tracheophyta</taxon>
        <taxon>Spermatophyta</taxon>
        <taxon>Magnoliopsida</taxon>
        <taxon>eudicotyledons</taxon>
        <taxon>Gunneridae</taxon>
        <taxon>Pentapetalae</taxon>
        <taxon>asterids</taxon>
        <taxon>campanulids</taxon>
        <taxon>Asterales</taxon>
        <taxon>Asteraceae</taxon>
        <taxon>Cichorioideae</taxon>
        <taxon>Cichorieae</taxon>
        <taxon>Lactucinae</taxon>
        <taxon>Lactuca</taxon>
    </lineage>
</organism>
<dbReference type="InterPro" id="IPR011990">
    <property type="entry name" value="TPR-like_helical_dom_sf"/>
</dbReference>
<keyword evidence="2" id="KW-1185">Reference proteome</keyword>
<dbReference type="PANTHER" id="PTHR45181:SF11">
    <property type="entry name" value="DNAJ DOMAIN, TETRATRICOPEPTIDE-LIKE HELICAL DOMAIN SUPERFAMILY"/>
    <property type="match status" value="1"/>
</dbReference>
<dbReference type="EMBL" id="OX465086">
    <property type="protein sequence ID" value="CAI9259124.1"/>
    <property type="molecule type" value="Genomic_DNA"/>
</dbReference>
<proteinExistence type="predicted"/>
<dbReference type="PANTHER" id="PTHR45181">
    <property type="entry name" value="HEAT SHOCK PROTEIN DNAJ WITH TETRATRICOPEPTIDE REPEAT-CONTAINING PROTEIN"/>
    <property type="match status" value="1"/>
</dbReference>
<sequence>MANDSEHLKFISALQSFKRRVVYANVHSDPATYPKDSKENVDATNLNARGICLDNDSYIAINNMSVDSEGCETIESFSNGTIFSLAFHISRNTEGEIVDGGKSMYSPSVTSFASADMAVRTGCVNVSHSHNPGNREHTKATSQETCDSWRKRGNEAYKSGDLSEAEVCYSKGISSIQHTETPGVCIQLLIFCYINRATIRMELTEIHSISSSQPNMIMEYNDLFHYCYGFYLFMYALTRFVCRPMHEITFSTIDIPKLLSQYLQEIRSEELHNDVS</sequence>
<protein>
    <submittedName>
        <fullName evidence="1">Uncharacterized protein</fullName>
    </submittedName>
</protein>
<name>A0AA35XXY2_LACSI</name>
<dbReference type="Proteomes" id="UP001177003">
    <property type="component" value="Chromosome 0"/>
</dbReference>
<accession>A0AA35XXY2</accession>
<evidence type="ECO:0000313" key="1">
    <source>
        <dbReference type="EMBL" id="CAI9259124.1"/>
    </source>
</evidence>
<reference evidence="1" key="1">
    <citation type="submission" date="2023-04" db="EMBL/GenBank/DDBJ databases">
        <authorList>
            <person name="Vijverberg K."/>
            <person name="Xiong W."/>
            <person name="Schranz E."/>
        </authorList>
    </citation>
    <scope>NUCLEOTIDE SEQUENCE</scope>
</reference>
<dbReference type="Gene3D" id="1.25.40.10">
    <property type="entry name" value="Tetratricopeptide repeat domain"/>
    <property type="match status" value="1"/>
</dbReference>
<evidence type="ECO:0000313" key="2">
    <source>
        <dbReference type="Proteomes" id="UP001177003"/>
    </source>
</evidence>
<dbReference type="AlphaFoldDB" id="A0AA35XXY2"/>